<dbReference type="OrthoDB" id="3780939at2759"/>
<organism evidence="2 3">
    <name type="scientific">Hyaloscypha bicolor E</name>
    <dbReference type="NCBI Taxonomy" id="1095630"/>
    <lineage>
        <taxon>Eukaryota</taxon>
        <taxon>Fungi</taxon>
        <taxon>Dikarya</taxon>
        <taxon>Ascomycota</taxon>
        <taxon>Pezizomycotina</taxon>
        <taxon>Leotiomycetes</taxon>
        <taxon>Helotiales</taxon>
        <taxon>Hyaloscyphaceae</taxon>
        <taxon>Hyaloscypha</taxon>
        <taxon>Hyaloscypha bicolor</taxon>
    </lineage>
</organism>
<dbReference type="Proteomes" id="UP000235371">
    <property type="component" value="Unassembled WGS sequence"/>
</dbReference>
<dbReference type="GeneID" id="36581785"/>
<keyword evidence="1" id="KW-0812">Transmembrane</keyword>
<keyword evidence="1" id="KW-1133">Transmembrane helix</keyword>
<reference evidence="2 3" key="1">
    <citation type="submission" date="2016-04" db="EMBL/GenBank/DDBJ databases">
        <title>A degradative enzymes factory behind the ericoid mycorrhizal symbiosis.</title>
        <authorList>
            <consortium name="DOE Joint Genome Institute"/>
            <person name="Martino E."/>
            <person name="Morin E."/>
            <person name="Grelet G."/>
            <person name="Kuo A."/>
            <person name="Kohler A."/>
            <person name="Daghino S."/>
            <person name="Barry K."/>
            <person name="Choi C."/>
            <person name="Cichocki N."/>
            <person name="Clum A."/>
            <person name="Copeland A."/>
            <person name="Hainaut M."/>
            <person name="Haridas S."/>
            <person name="Labutti K."/>
            <person name="Lindquist E."/>
            <person name="Lipzen A."/>
            <person name="Khouja H.-R."/>
            <person name="Murat C."/>
            <person name="Ohm R."/>
            <person name="Olson A."/>
            <person name="Spatafora J."/>
            <person name="Veneault-Fourrey C."/>
            <person name="Henrissat B."/>
            <person name="Grigoriev I."/>
            <person name="Martin F."/>
            <person name="Perotto S."/>
        </authorList>
    </citation>
    <scope>NUCLEOTIDE SEQUENCE [LARGE SCALE GENOMIC DNA]</scope>
    <source>
        <strain evidence="2 3">E</strain>
    </source>
</reference>
<evidence type="ECO:0000256" key="1">
    <source>
        <dbReference type="SAM" id="Phobius"/>
    </source>
</evidence>
<evidence type="ECO:0000313" key="2">
    <source>
        <dbReference type="EMBL" id="PMD66708.1"/>
    </source>
</evidence>
<evidence type="ECO:0000313" key="3">
    <source>
        <dbReference type="Proteomes" id="UP000235371"/>
    </source>
</evidence>
<gene>
    <name evidence="2" type="ORF">K444DRAFT_516738</name>
</gene>
<dbReference type="EMBL" id="KZ613743">
    <property type="protein sequence ID" value="PMD66708.1"/>
    <property type="molecule type" value="Genomic_DNA"/>
</dbReference>
<sequence length="56" mass="6770">NKGEYIIPGPDYIWLINRYNKLSPFSINIYTYINAYSRAIIWIYISILNYIFYLVV</sequence>
<feature type="transmembrane region" description="Helical" evidence="1">
    <location>
        <begin position="35"/>
        <end position="55"/>
    </location>
</feature>
<feature type="non-terminal residue" evidence="2">
    <location>
        <position position="1"/>
    </location>
</feature>
<name>A0A2J6TUS2_9HELO</name>
<keyword evidence="3" id="KW-1185">Reference proteome</keyword>
<proteinExistence type="predicted"/>
<dbReference type="AlphaFoldDB" id="A0A2J6TUS2"/>
<accession>A0A2J6TUS2</accession>
<dbReference type="RefSeq" id="XP_024743612.1">
    <property type="nucleotide sequence ID" value="XM_024873705.1"/>
</dbReference>
<protein>
    <submittedName>
        <fullName evidence="2">Uncharacterized protein</fullName>
    </submittedName>
</protein>
<keyword evidence="1" id="KW-0472">Membrane</keyword>
<dbReference type="InParanoid" id="A0A2J6TUS2"/>